<name>A0A151J4G8_9HYME</name>
<dbReference type="EMBL" id="KQ980151">
    <property type="protein sequence ID" value="KYN17517.1"/>
    <property type="molecule type" value="Genomic_DNA"/>
</dbReference>
<organism evidence="1 2">
    <name type="scientific">Trachymyrmex cornetzi</name>
    <dbReference type="NCBI Taxonomy" id="471704"/>
    <lineage>
        <taxon>Eukaryota</taxon>
        <taxon>Metazoa</taxon>
        <taxon>Ecdysozoa</taxon>
        <taxon>Arthropoda</taxon>
        <taxon>Hexapoda</taxon>
        <taxon>Insecta</taxon>
        <taxon>Pterygota</taxon>
        <taxon>Neoptera</taxon>
        <taxon>Endopterygota</taxon>
        <taxon>Hymenoptera</taxon>
        <taxon>Apocrita</taxon>
        <taxon>Aculeata</taxon>
        <taxon>Formicoidea</taxon>
        <taxon>Formicidae</taxon>
        <taxon>Myrmicinae</taxon>
        <taxon>Trachymyrmex</taxon>
    </lineage>
</organism>
<evidence type="ECO:0000313" key="2">
    <source>
        <dbReference type="Proteomes" id="UP000078492"/>
    </source>
</evidence>
<accession>A0A151J4G8</accession>
<sequence>VEMPRLREAGDQSLAPLPHTHRAALAVPLLPGHLQQDRHSALAHTHQAQGDAVRREGVLVEDGDCPAEEAATATSAVASALRAPGCALLRLRAALTPVLRVAGIPGIQMVRHPREESASSDRVASASRAIDPRDPIKEVPMIRRYWNPNLVENPKEL</sequence>
<feature type="non-terminal residue" evidence="1">
    <location>
        <position position="1"/>
    </location>
</feature>
<proteinExistence type="predicted"/>
<dbReference type="Proteomes" id="UP000078492">
    <property type="component" value="Unassembled WGS sequence"/>
</dbReference>
<keyword evidence="2" id="KW-1185">Reference proteome</keyword>
<protein>
    <submittedName>
        <fullName evidence="1">Uncharacterized protein</fullName>
    </submittedName>
</protein>
<gene>
    <name evidence="1" type="ORF">ALC57_10222</name>
</gene>
<evidence type="ECO:0000313" key="1">
    <source>
        <dbReference type="EMBL" id="KYN17517.1"/>
    </source>
</evidence>
<dbReference type="AlphaFoldDB" id="A0A151J4G8"/>
<reference evidence="1 2" key="1">
    <citation type="submission" date="2015-09" db="EMBL/GenBank/DDBJ databases">
        <title>Trachymyrmex cornetzi WGS genome.</title>
        <authorList>
            <person name="Nygaard S."/>
            <person name="Hu H."/>
            <person name="Boomsma J."/>
            <person name="Zhang G."/>
        </authorList>
    </citation>
    <scope>NUCLEOTIDE SEQUENCE [LARGE SCALE GENOMIC DNA]</scope>
    <source>
        <strain evidence="1">Tcor2-1</strain>
        <tissue evidence="1">Whole body</tissue>
    </source>
</reference>